<accession>A0A0W8F233</accession>
<evidence type="ECO:0000313" key="1">
    <source>
        <dbReference type="EMBL" id="KUG14435.1"/>
    </source>
</evidence>
<dbReference type="AlphaFoldDB" id="A0A0W8F233"/>
<reference evidence="1" key="1">
    <citation type="journal article" date="2015" name="Proc. Natl. Acad. Sci. U.S.A.">
        <title>Networks of energetic and metabolic interactions define dynamics in microbial communities.</title>
        <authorList>
            <person name="Embree M."/>
            <person name="Liu J.K."/>
            <person name="Al-Bassam M.M."/>
            <person name="Zengler K."/>
        </authorList>
    </citation>
    <scope>NUCLEOTIDE SEQUENCE</scope>
</reference>
<proteinExistence type="predicted"/>
<dbReference type="EMBL" id="LNQE01001660">
    <property type="protein sequence ID" value="KUG14435.1"/>
    <property type="molecule type" value="Genomic_DNA"/>
</dbReference>
<gene>
    <name evidence="1" type="ORF">ASZ90_015925</name>
</gene>
<protein>
    <submittedName>
        <fullName evidence="1">Uncharacterized protein</fullName>
    </submittedName>
</protein>
<name>A0A0W8F233_9ZZZZ</name>
<organism evidence="1">
    <name type="scientific">hydrocarbon metagenome</name>
    <dbReference type="NCBI Taxonomy" id="938273"/>
    <lineage>
        <taxon>unclassified sequences</taxon>
        <taxon>metagenomes</taxon>
        <taxon>ecological metagenomes</taxon>
    </lineage>
</organism>
<comment type="caution">
    <text evidence="1">The sequence shown here is derived from an EMBL/GenBank/DDBJ whole genome shotgun (WGS) entry which is preliminary data.</text>
</comment>
<sequence length="45" mass="4993">MRVIIPAGSAIRTTAQGMRSPCEDARLELPRDTFREITRSCSLVS</sequence>